<sequence length="97" mass="11556">MMNYGKIRKYAEDNNESDLTPSELDHVAMCMEHIQKWYYEDYPLGHFLTAVVHNDLINAVFHADDVNIRALKIYAYFLTWNLPADWREKALSKAWFK</sequence>
<reference evidence="2" key="1">
    <citation type="submission" date="2020-03" db="EMBL/GenBank/DDBJ databases">
        <title>The deep terrestrial virosphere.</title>
        <authorList>
            <person name="Holmfeldt K."/>
            <person name="Nilsson E."/>
            <person name="Simone D."/>
            <person name="Lopez-Fernandez M."/>
            <person name="Wu X."/>
            <person name="de Brujin I."/>
            <person name="Lundin D."/>
            <person name="Andersson A."/>
            <person name="Bertilsson S."/>
            <person name="Dopson M."/>
        </authorList>
    </citation>
    <scope>NUCLEOTIDE SEQUENCE</scope>
    <source>
        <strain evidence="1">MM415A05162</strain>
        <strain evidence="2">MM415B03825</strain>
    </source>
</reference>
<proteinExistence type="predicted"/>
<organism evidence="2">
    <name type="scientific">viral metagenome</name>
    <dbReference type="NCBI Taxonomy" id="1070528"/>
    <lineage>
        <taxon>unclassified sequences</taxon>
        <taxon>metagenomes</taxon>
        <taxon>organismal metagenomes</taxon>
    </lineage>
</organism>
<protein>
    <submittedName>
        <fullName evidence="2">Uncharacterized protein</fullName>
    </submittedName>
</protein>
<dbReference type="AlphaFoldDB" id="A0A6M3LJJ6"/>
<dbReference type="EMBL" id="MT143241">
    <property type="protein sequence ID" value="QJA94549.1"/>
    <property type="molecule type" value="Genomic_DNA"/>
</dbReference>
<accession>A0A6M3LJJ6</accession>
<gene>
    <name evidence="1" type="ORF">MM415A05162_0004</name>
    <name evidence="2" type="ORF">MM415B03825_0007</name>
</gene>
<name>A0A6M3LJJ6_9ZZZZ</name>
<evidence type="ECO:0000313" key="1">
    <source>
        <dbReference type="EMBL" id="QJA69052.1"/>
    </source>
</evidence>
<dbReference type="EMBL" id="MT141673">
    <property type="protein sequence ID" value="QJA69052.1"/>
    <property type="molecule type" value="Genomic_DNA"/>
</dbReference>
<evidence type="ECO:0000313" key="2">
    <source>
        <dbReference type="EMBL" id="QJA94549.1"/>
    </source>
</evidence>